<dbReference type="EMBL" id="CAXAMN010023695">
    <property type="protein sequence ID" value="CAK9079803.1"/>
    <property type="molecule type" value="Genomic_DNA"/>
</dbReference>
<keyword evidence="2" id="KW-0808">Transferase</keyword>
<sequence>MQQMCGRHRQTCKLGWDRCNFGKQRCAVELYQYHLEYNYARQFTQSGKGRGCIVTILREPIERTLSEYFMLRLKHRQFLSFDQWDVHANDLSEIDRILNIEDLSESFQKYLHHPRNPSRNRQTLYLLGFQRVECNKTRCGGNACICEPEKSGYPALAYDWDKNFTGLLELAKEHLRSLDAFGIVDCFKSSIEVMAPLLGWDLKTALELAHEKQDLHVWKHTMEKARQIRASRRLSFTGPSRNFWREFLSKDVQKEILAVNSLDHELLQFAKQEFQSRYGQSCEEVP</sequence>
<evidence type="ECO:0000256" key="2">
    <source>
        <dbReference type="ARBA" id="ARBA00022679"/>
    </source>
</evidence>
<keyword evidence="3" id="KW-0812">Transmembrane</keyword>
<organism evidence="7 8">
    <name type="scientific">Durusdinium trenchii</name>
    <dbReference type="NCBI Taxonomy" id="1381693"/>
    <lineage>
        <taxon>Eukaryota</taxon>
        <taxon>Sar</taxon>
        <taxon>Alveolata</taxon>
        <taxon>Dinophyceae</taxon>
        <taxon>Suessiales</taxon>
        <taxon>Symbiodiniaceae</taxon>
        <taxon>Durusdinium</taxon>
    </lineage>
</organism>
<evidence type="ECO:0000256" key="5">
    <source>
        <dbReference type="ARBA" id="ARBA00023136"/>
    </source>
</evidence>
<dbReference type="Gene3D" id="3.40.50.300">
    <property type="entry name" value="P-loop containing nucleotide triphosphate hydrolases"/>
    <property type="match status" value="1"/>
</dbReference>
<evidence type="ECO:0000313" key="8">
    <source>
        <dbReference type="Proteomes" id="UP001642484"/>
    </source>
</evidence>
<comment type="subcellular location">
    <subcellularLocation>
        <location evidence="1">Membrane</location>
        <topology evidence="1">Single-pass membrane protein</topology>
    </subcellularLocation>
</comment>
<keyword evidence="5" id="KW-0472">Membrane</keyword>
<dbReference type="PANTHER" id="PTHR12812:SF0">
    <property type="entry name" value="HEPARAN-SULFATE 6-O-SULFOTRANSFERASE"/>
    <property type="match status" value="1"/>
</dbReference>
<name>A0ABP0PW35_9DINO</name>
<gene>
    <name evidence="7" type="ORF">CCMP2556_LOCUS39236</name>
</gene>
<keyword evidence="4" id="KW-1133">Transmembrane helix</keyword>
<protein>
    <submittedName>
        <fullName evidence="7">Uncharacterized protein</fullName>
    </submittedName>
</protein>
<dbReference type="InterPro" id="IPR027417">
    <property type="entry name" value="P-loop_NTPase"/>
</dbReference>
<evidence type="ECO:0000256" key="4">
    <source>
        <dbReference type="ARBA" id="ARBA00022989"/>
    </source>
</evidence>
<proteinExistence type="predicted"/>
<evidence type="ECO:0000313" key="7">
    <source>
        <dbReference type="EMBL" id="CAK9079803.1"/>
    </source>
</evidence>
<accession>A0ABP0PW35</accession>
<dbReference type="InterPro" id="IPR010635">
    <property type="entry name" value="Heparan_SO4-6-sulfoTrfase"/>
</dbReference>
<reference evidence="7 8" key="1">
    <citation type="submission" date="2024-02" db="EMBL/GenBank/DDBJ databases">
        <authorList>
            <person name="Chen Y."/>
            <person name="Shah S."/>
            <person name="Dougan E. K."/>
            <person name="Thang M."/>
            <person name="Chan C."/>
        </authorList>
    </citation>
    <scope>NUCLEOTIDE SEQUENCE [LARGE SCALE GENOMIC DNA]</scope>
</reference>
<evidence type="ECO:0000256" key="3">
    <source>
        <dbReference type="ARBA" id="ARBA00022692"/>
    </source>
</evidence>
<comment type="caution">
    <text evidence="7">The sequence shown here is derived from an EMBL/GenBank/DDBJ whole genome shotgun (WGS) entry which is preliminary data.</text>
</comment>
<evidence type="ECO:0000256" key="6">
    <source>
        <dbReference type="ARBA" id="ARBA00023180"/>
    </source>
</evidence>
<dbReference type="Proteomes" id="UP001642484">
    <property type="component" value="Unassembled WGS sequence"/>
</dbReference>
<keyword evidence="8" id="KW-1185">Reference proteome</keyword>
<evidence type="ECO:0000256" key="1">
    <source>
        <dbReference type="ARBA" id="ARBA00004167"/>
    </source>
</evidence>
<dbReference type="PANTHER" id="PTHR12812">
    <property type="entry name" value="HEPARAN SULFATE 6-O-SULFOTRANSFERASE 3"/>
    <property type="match status" value="1"/>
</dbReference>
<keyword evidence="6" id="KW-0325">Glycoprotein</keyword>